<dbReference type="Proteomes" id="UP000479692">
    <property type="component" value="Unassembled WGS sequence"/>
</dbReference>
<dbReference type="RefSeq" id="WP_156639816.1">
    <property type="nucleotide sequence ID" value="NZ_WOXT01000001.1"/>
</dbReference>
<name>A0A7C9I3B5_9GAMM</name>
<evidence type="ECO:0000256" key="1">
    <source>
        <dbReference type="SAM" id="Phobius"/>
    </source>
</evidence>
<comment type="caution">
    <text evidence="2">The sequence shown here is derived from an EMBL/GenBank/DDBJ whole genome shotgun (WGS) entry which is preliminary data.</text>
</comment>
<dbReference type="EMBL" id="WOXT01000001">
    <property type="protein sequence ID" value="MUV12949.1"/>
    <property type="molecule type" value="Genomic_DNA"/>
</dbReference>
<feature type="transmembrane region" description="Helical" evidence="1">
    <location>
        <begin position="42"/>
        <end position="62"/>
    </location>
</feature>
<feature type="transmembrane region" description="Helical" evidence="1">
    <location>
        <begin position="118"/>
        <end position="136"/>
    </location>
</feature>
<reference evidence="2 3" key="1">
    <citation type="submission" date="2019-12" db="EMBL/GenBank/DDBJ databases">
        <authorList>
            <person name="Xu J."/>
        </authorList>
    </citation>
    <scope>NUCLEOTIDE SEQUENCE [LARGE SCALE GENOMIC DNA]</scope>
    <source>
        <strain evidence="2 3">HX-5-24</strain>
    </source>
</reference>
<evidence type="ECO:0000313" key="3">
    <source>
        <dbReference type="Proteomes" id="UP000479692"/>
    </source>
</evidence>
<feature type="transmembrane region" description="Helical" evidence="1">
    <location>
        <begin position="7"/>
        <end position="30"/>
    </location>
</feature>
<gene>
    <name evidence="2" type="ORF">GN331_01865</name>
</gene>
<dbReference type="AlphaFoldDB" id="A0A7C9I3B5"/>
<accession>A0A7C9I3B5</accession>
<keyword evidence="1" id="KW-0472">Membrane</keyword>
<evidence type="ECO:0000313" key="2">
    <source>
        <dbReference type="EMBL" id="MUV12949.1"/>
    </source>
</evidence>
<sequence length="148" mass="15659">MTRDRIWTAYVAGILASAAAPALCIVAWILSTSEVRSDPTRVPMAFLFVFVVALAHSVLLGAPYAAWLRRRGWFAVLPMVMGGFVAGVVPVMLIASGASLTRDDGMALDWIVRQAKDLLLFATLGATGALAFYGAFRAVQPESAATAG</sequence>
<keyword evidence="3" id="KW-1185">Reference proteome</keyword>
<feature type="transmembrane region" description="Helical" evidence="1">
    <location>
        <begin position="74"/>
        <end position="98"/>
    </location>
</feature>
<organism evidence="2 3">
    <name type="scientific">Noviluteimonas gilva</name>
    <dbReference type="NCBI Taxonomy" id="2682097"/>
    <lineage>
        <taxon>Bacteria</taxon>
        <taxon>Pseudomonadati</taxon>
        <taxon>Pseudomonadota</taxon>
        <taxon>Gammaproteobacteria</taxon>
        <taxon>Lysobacterales</taxon>
        <taxon>Lysobacteraceae</taxon>
        <taxon>Noviluteimonas</taxon>
    </lineage>
</organism>
<keyword evidence="1" id="KW-1133">Transmembrane helix</keyword>
<protein>
    <submittedName>
        <fullName evidence="2">Uncharacterized protein</fullName>
    </submittedName>
</protein>
<keyword evidence="1" id="KW-0812">Transmembrane</keyword>
<proteinExistence type="predicted"/>